<evidence type="ECO:0000313" key="3">
    <source>
        <dbReference type="Proteomes" id="UP000276215"/>
    </source>
</evidence>
<protein>
    <submittedName>
        <fullName evidence="2">Uncharacterized protein</fullName>
    </submittedName>
</protein>
<sequence>MLGNPESSTSVQVQRKEDAEFRNIEPDREPWITAPESSLIPNHSQFQTSQAMIPVLELDPSVQTESGEYQPWSKVRSIPEKAPLFFDESDSENLINRLASGLLPDNIKYINDQWNDDTYSINSDDLKNGVSNEQQLAGYDIDSETLRNKNNS</sequence>
<dbReference type="AlphaFoldDB" id="A0A3N4JCL5"/>
<keyword evidence="3" id="KW-1185">Reference proteome</keyword>
<evidence type="ECO:0000313" key="2">
    <source>
        <dbReference type="EMBL" id="RPA94180.1"/>
    </source>
</evidence>
<accession>A0A3N4JCL5</accession>
<gene>
    <name evidence="2" type="ORF">L873DRAFT_1476545</name>
</gene>
<feature type="compositionally biased region" description="Basic and acidic residues" evidence="1">
    <location>
        <begin position="14"/>
        <end position="30"/>
    </location>
</feature>
<dbReference type="EMBL" id="ML120442">
    <property type="protein sequence ID" value="RPA94180.1"/>
    <property type="molecule type" value="Genomic_DNA"/>
</dbReference>
<dbReference type="Proteomes" id="UP000276215">
    <property type="component" value="Unassembled WGS sequence"/>
</dbReference>
<organism evidence="2 3">
    <name type="scientific">Choiromyces venosus 120613-1</name>
    <dbReference type="NCBI Taxonomy" id="1336337"/>
    <lineage>
        <taxon>Eukaryota</taxon>
        <taxon>Fungi</taxon>
        <taxon>Dikarya</taxon>
        <taxon>Ascomycota</taxon>
        <taxon>Pezizomycotina</taxon>
        <taxon>Pezizomycetes</taxon>
        <taxon>Pezizales</taxon>
        <taxon>Tuberaceae</taxon>
        <taxon>Choiromyces</taxon>
    </lineage>
</organism>
<feature type="compositionally biased region" description="Polar residues" evidence="1">
    <location>
        <begin position="1"/>
        <end position="13"/>
    </location>
</feature>
<evidence type="ECO:0000256" key="1">
    <source>
        <dbReference type="SAM" id="MobiDB-lite"/>
    </source>
</evidence>
<feature type="region of interest" description="Disordered" evidence="1">
    <location>
        <begin position="1"/>
        <end position="35"/>
    </location>
</feature>
<name>A0A3N4JCL5_9PEZI</name>
<proteinExistence type="predicted"/>
<reference evidence="2 3" key="1">
    <citation type="journal article" date="2018" name="Nat. Ecol. Evol.">
        <title>Pezizomycetes genomes reveal the molecular basis of ectomycorrhizal truffle lifestyle.</title>
        <authorList>
            <person name="Murat C."/>
            <person name="Payen T."/>
            <person name="Noel B."/>
            <person name="Kuo A."/>
            <person name="Morin E."/>
            <person name="Chen J."/>
            <person name="Kohler A."/>
            <person name="Krizsan K."/>
            <person name="Balestrini R."/>
            <person name="Da Silva C."/>
            <person name="Montanini B."/>
            <person name="Hainaut M."/>
            <person name="Levati E."/>
            <person name="Barry K.W."/>
            <person name="Belfiori B."/>
            <person name="Cichocki N."/>
            <person name="Clum A."/>
            <person name="Dockter R.B."/>
            <person name="Fauchery L."/>
            <person name="Guy J."/>
            <person name="Iotti M."/>
            <person name="Le Tacon F."/>
            <person name="Lindquist E.A."/>
            <person name="Lipzen A."/>
            <person name="Malagnac F."/>
            <person name="Mello A."/>
            <person name="Molinier V."/>
            <person name="Miyauchi S."/>
            <person name="Poulain J."/>
            <person name="Riccioni C."/>
            <person name="Rubini A."/>
            <person name="Sitrit Y."/>
            <person name="Splivallo R."/>
            <person name="Traeger S."/>
            <person name="Wang M."/>
            <person name="Zifcakova L."/>
            <person name="Wipf D."/>
            <person name="Zambonelli A."/>
            <person name="Paolocci F."/>
            <person name="Nowrousian M."/>
            <person name="Ottonello S."/>
            <person name="Baldrian P."/>
            <person name="Spatafora J.W."/>
            <person name="Henrissat B."/>
            <person name="Nagy L.G."/>
            <person name="Aury J.M."/>
            <person name="Wincker P."/>
            <person name="Grigoriev I.V."/>
            <person name="Bonfante P."/>
            <person name="Martin F.M."/>
        </authorList>
    </citation>
    <scope>NUCLEOTIDE SEQUENCE [LARGE SCALE GENOMIC DNA]</scope>
    <source>
        <strain evidence="2 3">120613-1</strain>
    </source>
</reference>